<keyword evidence="7" id="KW-0449">Lipoprotein</keyword>
<evidence type="ECO:0000256" key="5">
    <source>
        <dbReference type="ARBA" id="ARBA00023143"/>
    </source>
</evidence>
<dbReference type="RefSeq" id="WP_188852731.1">
    <property type="nucleotide sequence ID" value="NZ_BMJJ01000008.1"/>
</dbReference>
<feature type="signal peptide" evidence="8">
    <location>
        <begin position="1"/>
        <end position="21"/>
    </location>
</feature>
<protein>
    <recommendedName>
        <fullName evidence="7">Flagellar L-ring protein</fullName>
    </recommendedName>
    <alternativeName>
        <fullName evidence="7">Basal body L-ring protein</fullName>
    </alternativeName>
</protein>
<dbReference type="EMBL" id="BMJJ01000008">
    <property type="protein sequence ID" value="GGD27470.1"/>
    <property type="molecule type" value="Genomic_DNA"/>
</dbReference>
<evidence type="ECO:0000256" key="7">
    <source>
        <dbReference type="HAMAP-Rule" id="MF_00415"/>
    </source>
</evidence>
<keyword evidence="9" id="KW-0282">Flagellum</keyword>
<sequence>MTNVKITCVLALLVVGGCSTARQDFLVEPHLSAPGTGVNAYPTMINPAQFPAEHLRGQRNSLWVDKDSNLFRDARALNNGDIVTVKIVIKDGAEIDNNSKRSRDASTDAGVDFEGALDGVSFGTLGATLGLNNKTETTGKGNVKRSEKIDLSVAAVVTQVLPNGNLYITGQQEIRVNFEVRVLTIAGIIRPGDILPGNTIPYDRIAEARISYGGRGRLTEVQQPAWGQQIVDQVLPY</sequence>
<organism evidence="9 10">
    <name type="scientific">Aureimonas glaciei</name>
    <dbReference type="NCBI Taxonomy" id="1776957"/>
    <lineage>
        <taxon>Bacteria</taxon>
        <taxon>Pseudomonadati</taxon>
        <taxon>Pseudomonadota</taxon>
        <taxon>Alphaproteobacteria</taxon>
        <taxon>Hyphomicrobiales</taxon>
        <taxon>Aurantimonadaceae</taxon>
        <taxon>Aureimonas</taxon>
    </lineage>
</organism>
<evidence type="ECO:0000256" key="4">
    <source>
        <dbReference type="ARBA" id="ARBA00023136"/>
    </source>
</evidence>
<gene>
    <name evidence="7 9" type="primary">flgH</name>
    <name evidence="9" type="ORF">GCM10011335_33210</name>
</gene>
<dbReference type="GO" id="GO:0003774">
    <property type="term" value="F:cytoskeletal motor activity"/>
    <property type="evidence" value="ECO:0007669"/>
    <property type="project" value="InterPro"/>
</dbReference>
<proteinExistence type="inferred from homology"/>
<dbReference type="GO" id="GO:0071973">
    <property type="term" value="P:bacterial-type flagellum-dependent cell motility"/>
    <property type="evidence" value="ECO:0007669"/>
    <property type="project" value="InterPro"/>
</dbReference>
<keyword evidence="9" id="KW-0966">Cell projection</keyword>
<keyword evidence="5 7" id="KW-0975">Bacterial flagellum</keyword>
<comment type="subunit">
    <text evidence="7">The basal body constitutes a major portion of the flagellar organelle and consists of four rings (L,P,S, and M) mounted on a central rod.</text>
</comment>
<evidence type="ECO:0000256" key="1">
    <source>
        <dbReference type="ARBA" id="ARBA00002591"/>
    </source>
</evidence>
<feature type="chain" id="PRO_5037678562" description="Flagellar L-ring protein" evidence="8">
    <location>
        <begin position="22"/>
        <end position="237"/>
    </location>
</feature>
<dbReference type="HAMAP" id="MF_00415">
    <property type="entry name" value="FlgH"/>
    <property type="match status" value="1"/>
</dbReference>
<keyword evidence="6 7" id="KW-0998">Cell outer membrane</keyword>
<dbReference type="Pfam" id="PF02107">
    <property type="entry name" value="FlgH"/>
    <property type="match status" value="1"/>
</dbReference>
<evidence type="ECO:0000256" key="3">
    <source>
        <dbReference type="ARBA" id="ARBA00022729"/>
    </source>
</evidence>
<name>A0A916Y2F7_9HYPH</name>
<dbReference type="GO" id="GO:0009427">
    <property type="term" value="C:bacterial-type flagellum basal body, distal rod, L ring"/>
    <property type="evidence" value="ECO:0007669"/>
    <property type="project" value="InterPro"/>
</dbReference>
<evidence type="ECO:0000313" key="10">
    <source>
        <dbReference type="Proteomes" id="UP000613160"/>
    </source>
</evidence>
<dbReference type="PANTHER" id="PTHR34933:SF1">
    <property type="entry name" value="FLAGELLAR L-RING PROTEIN"/>
    <property type="match status" value="1"/>
</dbReference>
<keyword evidence="9" id="KW-0969">Cilium</keyword>
<comment type="caution">
    <text evidence="9">The sequence shown here is derived from an EMBL/GenBank/DDBJ whole genome shotgun (WGS) entry which is preliminary data.</text>
</comment>
<reference evidence="9" key="1">
    <citation type="journal article" date="2014" name="Int. J. Syst. Evol. Microbiol.">
        <title>Complete genome sequence of Corynebacterium casei LMG S-19264T (=DSM 44701T), isolated from a smear-ripened cheese.</title>
        <authorList>
            <consortium name="US DOE Joint Genome Institute (JGI-PGF)"/>
            <person name="Walter F."/>
            <person name="Albersmeier A."/>
            <person name="Kalinowski J."/>
            <person name="Ruckert C."/>
        </authorList>
    </citation>
    <scope>NUCLEOTIDE SEQUENCE</scope>
    <source>
        <strain evidence="9">CGMCC 1.15493</strain>
    </source>
</reference>
<dbReference type="InterPro" id="IPR000527">
    <property type="entry name" value="Flag_Lring"/>
</dbReference>
<evidence type="ECO:0000256" key="8">
    <source>
        <dbReference type="SAM" id="SignalP"/>
    </source>
</evidence>
<dbReference type="NCBIfam" id="NF001305">
    <property type="entry name" value="PRK00249.1-5"/>
    <property type="match status" value="1"/>
</dbReference>
<evidence type="ECO:0000313" key="9">
    <source>
        <dbReference type="EMBL" id="GGD27470.1"/>
    </source>
</evidence>
<comment type="subcellular location">
    <subcellularLocation>
        <location evidence="7">Cell outer membrane</location>
        <topology evidence="7">Lipid-anchor</topology>
    </subcellularLocation>
    <subcellularLocation>
        <location evidence="7">Bacterial flagellum basal body</location>
    </subcellularLocation>
</comment>
<keyword evidence="3 7" id="KW-0732">Signal</keyword>
<comment type="function">
    <text evidence="1 7">Assembles around the rod to form the L-ring and probably protects the motor/basal body from shearing forces during rotation.</text>
</comment>
<keyword evidence="10" id="KW-1185">Reference proteome</keyword>
<comment type="similarity">
    <text evidence="2 7">Belongs to the FlgH family.</text>
</comment>
<dbReference type="PANTHER" id="PTHR34933">
    <property type="entry name" value="FLAGELLAR L-RING PROTEIN"/>
    <property type="match status" value="1"/>
</dbReference>
<dbReference type="GO" id="GO:0009279">
    <property type="term" value="C:cell outer membrane"/>
    <property type="evidence" value="ECO:0007669"/>
    <property type="project" value="UniProtKB-SubCell"/>
</dbReference>
<accession>A0A916Y2F7</accession>
<reference evidence="9" key="2">
    <citation type="submission" date="2020-09" db="EMBL/GenBank/DDBJ databases">
        <authorList>
            <person name="Sun Q."/>
            <person name="Zhou Y."/>
        </authorList>
    </citation>
    <scope>NUCLEOTIDE SEQUENCE</scope>
    <source>
        <strain evidence="9">CGMCC 1.15493</strain>
    </source>
</reference>
<dbReference type="PROSITE" id="PS51257">
    <property type="entry name" value="PROKAR_LIPOPROTEIN"/>
    <property type="match status" value="1"/>
</dbReference>
<evidence type="ECO:0000256" key="2">
    <source>
        <dbReference type="ARBA" id="ARBA00006929"/>
    </source>
</evidence>
<evidence type="ECO:0000256" key="6">
    <source>
        <dbReference type="ARBA" id="ARBA00023237"/>
    </source>
</evidence>
<dbReference type="PRINTS" id="PR01008">
    <property type="entry name" value="FLGLRINGFLGH"/>
</dbReference>
<keyword evidence="4 7" id="KW-0472">Membrane</keyword>
<dbReference type="Proteomes" id="UP000613160">
    <property type="component" value="Unassembled WGS sequence"/>
</dbReference>
<dbReference type="AlphaFoldDB" id="A0A916Y2F7"/>